<gene>
    <name evidence="2" type="ORF">SAMN05421788_113130</name>
</gene>
<evidence type="ECO:0000313" key="2">
    <source>
        <dbReference type="EMBL" id="SIT33801.1"/>
    </source>
</evidence>
<dbReference type="Proteomes" id="UP000186917">
    <property type="component" value="Unassembled WGS sequence"/>
</dbReference>
<evidence type="ECO:0000256" key="1">
    <source>
        <dbReference type="SAM" id="MobiDB-lite"/>
    </source>
</evidence>
<protein>
    <submittedName>
        <fullName evidence="2">Uncharacterized protein</fullName>
    </submittedName>
</protein>
<dbReference type="STRING" id="477680.SAMN05421788_113130"/>
<accession>A0A1N7RF78</accession>
<sequence>MVNPVKNRQFRLFWYFCTRYPPAGYYPMVTFPVDKRGSFDKKNRRLHLYLGYIKAGKDGESGKDKTNDHRKSFYYIE</sequence>
<dbReference type="EMBL" id="FTOR01000013">
    <property type="protein sequence ID" value="SIT33801.1"/>
    <property type="molecule type" value="Genomic_DNA"/>
</dbReference>
<proteinExistence type="predicted"/>
<name>A0A1N7RF78_9BACT</name>
<organism evidence="2 3">
    <name type="scientific">Filimonas lacunae</name>
    <dbReference type="NCBI Taxonomy" id="477680"/>
    <lineage>
        <taxon>Bacteria</taxon>
        <taxon>Pseudomonadati</taxon>
        <taxon>Bacteroidota</taxon>
        <taxon>Chitinophagia</taxon>
        <taxon>Chitinophagales</taxon>
        <taxon>Chitinophagaceae</taxon>
        <taxon>Filimonas</taxon>
    </lineage>
</organism>
<reference evidence="3" key="1">
    <citation type="submission" date="2017-01" db="EMBL/GenBank/DDBJ databases">
        <authorList>
            <person name="Varghese N."/>
            <person name="Submissions S."/>
        </authorList>
    </citation>
    <scope>NUCLEOTIDE SEQUENCE [LARGE SCALE GENOMIC DNA]</scope>
    <source>
        <strain evidence="3">DSM 21054</strain>
    </source>
</reference>
<keyword evidence="3" id="KW-1185">Reference proteome</keyword>
<feature type="compositionally biased region" description="Basic and acidic residues" evidence="1">
    <location>
        <begin position="58"/>
        <end position="71"/>
    </location>
</feature>
<evidence type="ECO:0000313" key="3">
    <source>
        <dbReference type="Proteomes" id="UP000186917"/>
    </source>
</evidence>
<dbReference type="AlphaFoldDB" id="A0A1N7RF78"/>
<feature type="region of interest" description="Disordered" evidence="1">
    <location>
        <begin position="58"/>
        <end position="77"/>
    </location>
</feature>